<gene>
    <name evidence="4" type="ORF">HPE56_08665</name>
</gene>
<dbReference type="Pfam" id="PF13472">
    <property type="entry name" value="Lipase_GDSL_2"/>
    <property type="match status" value="1"/>
</dbReference>
<dbReference type="InterPro" id="IPR036514">
    <property type="entry name" value="SGNH_hydro_sf"/>
</dbReference>
<proteinExistence type="predicted"/>
<dbReference type="SUPFAM" id="SSF52266">
    <property type="entry name" value="SGNH hydrolase"/>
    <property type="match status" value="1"/>
</dbReference>
<evidence type="ECO:0000259" key="2">
    <source>
        <dbReference type="Pfam" id="PF13472"/>
    </source>
</evidence>
<organism evidence="4 5">
    <name type="scientific">Maribacter aquimaris</name>
    <dbReference type="NCBI Taxonomy" id="2737171"/>
    <lineage>
        <taxon>Bacteria</taxon>
        <taxon>Pseudomonadati</taxon>
        <taxon>Bacteroidota</taxon>
        <taxon>Flavobacteriia</taxon>
        <taxon>Flavobacteriales</taxon>
        <taxon>Flavobacteriaceae</taxon>
        <taxon>Maribacter</taxon>
    </lineage>
</organism>
<evidence type="ECO:0000313" key="4">
    <source>
        <dbReference type="EMBL" id="MBD0777864.1"/>
    </source>
</evidence>
<protein>
    <submittedName>
        <fullName evidence="4">Prolyl oligopeptidase family serine peptidase</fullName>
    </submittedName>
</protein>
<evidence type="ECO:0000256" key="1">
    <source>
        <dbReference type="SAM" id="SignalP"/>
    </source>
</evidence>
<dbReference type="Gene3D" id="3.40.50.1820">
    <property type="entry name" value="alpha/beta hydrolase"/>
    <property type="match status" value="1"/>
</dbReference>
<reference evidence="4" key="1">
    <citation type="submission" date="2020-05" db="EMBL/GenBank/DDBJ databases">
        <title>The draft genome sequence of Maribacter sp. ANRC-HE7.</title>
        <authorList>
            <person name="Mu L."/>
        </authorList>
    </citation>
    <scope>NUCLEOTIDE SEQUENCE</scope>
    <source>
        <strain evidence="4">ANRC-HE7</strain>
    </source>
</reference>
<comment type="caution">
    <text evidence="4">The sequence shown here is derived from an EMBL/GenBank/DDBJ whole genome shotgun (WGS) entry which is preliminary data.</text>
</comment>
<evidence type="ECO:0000313" key="5">
    <source>
        <dbReference type="Proteomes" id="UP001166021"/>
    </source>
</evidence>
<dbReference type="InterPro" id="IPR013830">
    <property type="entry name" value="SGNH_hydro"/>
</dbReference>
<name>A0ABR7UZ38_9FLAO</name>
<dbReference type="InterPro" id="IPR029058">
    <property type="entry name" value="AB_hydrolase_fold"/>
</dbReference>
<dbReference type="SUPFAM" id="SSF53474">
    <property type="entry name" value="alpha/beta-Hydrolases"/>
    <property type="match status" value="1"/>
</dbReference>
<keyword evidence="5" id="KW-1185">Reference proteome</keyword>
<dbReference type="Pfam" id="PF20434">
    <property type="entry name" value="BD-FAE"/>
    <property type="match status" value="1"/>
</dbReference>
<feature type="signal peptide" evidence="1">
    <location>
        <begin position="1"/>
        <end position="18"/>
    </location>
</feature>
<accession>A0ABR7UZ38</accession>
<dbReference type="InterPro" id="IPR051532">
    <property type="entry name" value="Ester_Hydrolysis_Enzymes"/>
</dbReference>
<dbReference type="PANTHER" id="PTHR30383">
    <property type="entry name" value="THIOESTERASE 1/PROTEASE 1/LYSOPHOSPHOLIPASE L1"/>
    <property type="match status" value="1"/>
</dbReference>
<feature type="chain" id="PRO_5045440666" evidence="1">
    <location>
        <begin position="19"/>
        <end position="527"/>
    </location>
</feature>
<keyword evidence="1" id="KW-0732">Signal</keyword>
<feature type="domain" description="SGNH hydrolase-type esterase" evidence="2">
    <location>
        <begin position="336"/>
        <end position="513"/>
    </location>
</feature>
<dbReference type="RefSeq" id="WP_188243374.1">
    <property type="nucleotide sequence ID" value="NZ_JABTCF010000004.1"/>
</dbReference>
<dbReference type="InterPro" id="IPR049492">
    <property type="entry name" value="BD-FAE-like_dom"/>
</dbReference>
<dbReference type="EMBL" id="JABTCF010000004">
    <property type="protein sequence ID" value="MBD0777864.1"/>
    <property type="molecule type" value="Genomic_DNA"/>
</dbReference>
<dbReference type="Proteomes" id="UP001166021">
    <property type="component" value="Unassembled WGS sequence"/>
</dbReference>
<sequence>MKLSVISIFILFITNAFAQSEPKWDNSKKEEWPNECQKVSIPSSLDGEKQSAIFYPSTKDNSPLIVSLHTWSGNYTQKDTLVIASIKKNYNYIHPDFRGPNKTYKATGSKYVIQDIEDAIAYAIKNGKVDINNIHVIGTSGGGHAALLAYMNTNYPVKTFSAWVPIPDLKKWYYESEGRGTKYALDIAMSTVNDSKFDSKNYYLNEEEAIKRSPFYMRTPVEKRKKSKLYIYAGIHDGYTGSVPISQSLNFYNKIVSEFNSLDTDALIPQKDIMEMVTSRNFVSDSKDTIADRPIHYKKTYKDLVRITIFEGTHECLTDVALNQVISSNILAIGDSNGAKQNGWVNQLKKTNFQDFIYNTSISGNTIGFDNLNQTKLNTLRNIDNYMDEANKKLGGLDKIVIMLGTNDCKAVFEKRKREIPHNMNKLLKKIKAHPAYIKNKPQIYVISPPPCGEDHIMKEKYYGSSKRVHWLFPKFQKVAESNDCKYIDIYTKLSPQWPTLAKDGIHPEEEGQILMSKLIDEQMKLP</sequence>
<evidence type="ECO:0000259" key="3">
    <source>
        <dbReference type="Pfam" id="PF20434"/>
    </source>
</evidence>
<feature type="domain" description="BD-FAE-like" evidence="3">
    <location>
        <begin position="53"/>
        <end position="154"/>
    </location>
</feature>
<dbReference type="Gene3D" id="3.40.50.1110">
    <property type="entry name" value="SGNH hydrolase"/>
    <property type="match status" value="1"/>
</dbReference>